<dbReference type="InterPro" id="IPR014105">
    <property type="entry name" value="Carotenoid/retinoid_OxRdtase"/>
</dbReference>
<gene>
    <name evidence="7" type="ORF">C8N47_11835</name>
</gene>
<keyword evidence="4 5" id="KW-0560">Oxidoreductase</keyword>
<dbReference type="InterPro" id="IPR002937">
    <property type="entry name" value="Amino_oxidase"/>
</dbReference>
<name>A0A2T5BYS8_9BACT</name>
<organism evidence="7 8">
    <name type="scientific">Mangrovibacterium marinum</name>
    <dbReference type="NCBI Taxonomy" id="1639118"/>
    <lineage>
        <taxon>Bacteria</taxon>
        <taxon>Pseudomonadati</taxon>
        <taxon>Bacteroidota</taxon>
        <taxon>Bacteroidia</taxon>
        <taxon>Marinilabiliales</taxon>
        <taxon>Prolixibacteraceae</taxon>
        <taxon>Mangrovibacterium</taxon>
    </lineage>
</organism>
<dbReference type="PANTHER" id="PTHR43734:SF7">
    <property type="entry name" value="4,4'-DIAPONEUROSPORENE OXYGENASE"/>
    <property type="match status" value="1"/>
</dbReference>
<dbReference type="PRINTS" id="PR00419">
    <property type="entry name" value="ADXRDTASE"/>
</dbReference>
<dbReference type="EMBL" id="QAAD01000018">
    <property type="protein sequence ID" value="PTN07382.1"/>
    <property type="molecule type" value="Genomic_DNA"/>
</dbReference>
<accession>A0A2T5BYS8</accession>
<dbReference type="RefSeq" id="WP_107823338.1">
    <property type="nucleotide sequence ID" value="NZ_OY782574.1"/>
</dbReference>
<dbReference type="GO" id="GO:0016117">
    <property type="term" value="P:carotenoid biosynthetic process"/>
    <property type="evidence" value="ECO:0007669"/>
    <property type="project" value="UniProtKB-KW"/>
</dbReference>
<dbReference type="NCBIfam" id="NF042421">
    <property type="entry name" value="hydcarot_desat_CrtD"/>
    <property type="match status" value="1"/>
</dbReference>
<comment type="caution">
    <text evidence="7">The sequence shown here is derived from an EMBL/GenBank/DDBJ whole genome shotgun (WGS) entry which is preliminary data.</text>
</comment>
<evidence type="ECO:0000259" key="6">
    <source>
        <dbReference type="Pfam" id="PF01593"/>
    </source>
</evidence>
<dbReference type="OrthoDB" id="9774675at2"/>
<dbReference type="Gene3D" id="3.50.50.60">
    <property type="entry name" value="FAD/NAD(P)-binding domain"/>
    <property type="match status" value="2"/>
</dbReference>
<dbReference type="PANTHER" id="PTHR43734">
    <property type="entry name" value="PHYTOENE DESATURASE"/>
    <property type="match status" value="1"/>
</dbReference>
<dbReference type="Pfam" id="PF01593">
    <property type="entry name" value="Amino_oxidase"/>
    <property type="match status" value="1"/>
</dbReference>
<keyword evidence="8" id="KW-1185">Reference proteome</keyword>
<comment type="pathway">
    <text evidence="1 5">Carotenoid biosynthesis.</text>
</comment>
<evidence type="ECO:0000256" key="5">
    <source>
        <dbReference type="RuleBase" id="RU362075"/>
    </source>
</evidence>
<evidence type="ECO:0000313" key="7">
    <source>
        <dbReference type="EMBL" id="PTN07382.1"/>
    </source>
</evidence>
<proteinExistence type="inferred from homology"/>
<dbReference type="SUPFAM" id="SSF51905">
    <property type="entry name" value="FAD/NAD(P)-binding domain"/>
    <property type="match status" value="1"/>
</dbReference>
<protein>
    <submittedName>
        <fullName evidence="7">Phytoene desaturase</fullName>
    </submittedName>
</protein>
<dbReference type="AlphaFoldDB" id="A0A2T5BYS8"/>
<reference evidence="7 8" key="1">
    <citation type="submission" date="2018-04" db="EMBL/GenBank/DDBJ databases">
        <title>Genomic Encyclopedia of Archaeal and Bacterial Type Strains, Phase II (KMG-II): from individual species to whole genera.</title>
        <authorList>
            <person name="Goeker M."/>
        </authorList>
    </citation>
    <scope>NUCLEOTIDE SEQUENCE [LARGE SCALE GENOMIC DNA]</scope>
    <source>
        <strain evidence="7 8">DSM 28823</strain>
    </source>
</reference>
<evidence type="ECO:0000256" key="4">
    <source>
        <dbReference type="ARBA" id="ARBA00023002"/>
    </source>
</evidence>
<evidence type="ECO:0000256" key="2">
    <source>
        <dbReference type="ARBA" id="ARBA00006046"/>
    </source>
</evidence>
<evidence type="ECO:0000313" key="8">
    <source>
        <dbReference type="Proteomes" id="UP000243525"/>
    </source>
</evidence>
<dbReference type="InterPro" id="IPR054840">
    <property type="entry name" value="hydcarot_desat_CrtD"/>
</dbReference>
<comment type="similarity">
    <text evidence="2 5">Belongs to the carotenoid/retinoid oxidoreductase family.</text>
</comment>
<evidence type="ECO:0000256" key="1">
    <source>
        <dbReference type="ARBA" id="ARBA00004829"/>
    </source>
</evidence>
<feature type="domain" description="Amine oxidase" evidence="6">
    <location>
        <begin position="12"/>
        <end position="478"/>
    </location>
</feature>
<dbReference type="InterPro" id="IPR036188">
    <property type="entry name" value="FAD/NAD-bd_sf"/>
</dbReference>
<dbReference type="NCBIfam" id="TIGR02734">
    <property type="entry name" value="crtI_fam"/>
    <property type="match status" value="1"/>
</dbReference>
<dbReference type="Proteomes" id="UP000243525">
    <property type="component" value="Unassembled WGS sequence"/>
</dbReference>
<sequence length="488" mass="54943">MKKVAVIGAGVGGLAVAIRLARMGYAVSVYEQASHAGGKLNESRMGAYRFDRGPSLFTMPELLDELLDPELRIAYRKLELVTRYFYEDGTRLNAYADQQRFARELKAKLGVPVQAVTRYLQKAAQLYRITAPIFIFNSLHRLSGLLSWSNLRRAMQLPQIQAFTTLHRKNQAAFNDPRLVQLFDRFATYNGSNPYQAPATLQVIAHLEHNQGAYFPDRGMYAIAEALQQQAEKLGVKFHFNTPVQRVAPGDRATKIVQVGGQQIAYDLVVSDVDVRYFYDSLLQDGAHRKPRRKEEPSSSALIFYWGMDGVYDQLDLHNLFFSADYEAEFDCLFRQKTISNDPTVYVYVSNKMTGSDAPPGAENWFVMVNAPVDEGQDWERLKLQTRARIVEKLERMLNCEIESRIVCEELLDPQGIEQLSSSVGGAIYGTSSNSLWSAFRRHPNHRKTMPGLYFVGGSVHPGGGIPLCLSSAKIVADWIGEKEEGHD</sequence>
<dbReference type="GO" id="GO:0016491">
    <property type="term" value="F:oxidoreductase activity"/>
    <property type="evidence" value="ECO:0007669"/>
    <property type="project" value="UniProtKB-KW"/>
</dbReference>
<evidence type="ECO:0000256" key="3">
    <source>
        <dbReference type="ARBA" id="ARBA00022746"/>
    </source>
</evidence>
<keyword evidence="3 5" id="KW-0125">Carotenoid biosynthesis</keyword>